<protein>
    <submittedName>
        <fullName evidence="1">Uncharacterized protein</fullName>
    </submittedName>
</protein>
<dbReference type="KEGG" id="nko:Niako_7062"/>
<name>G8TRU8_NIAKG</name>
<organism evidence="1 2">
    <name type="scientific">Niastella koreensis (strain DSM 17620 / KACC 11465 / NBRC 106392 / GR20-10)</name>
    <dbReference type="NCBI Taxonomy" id="700598"/>
    <lineage>
        <taxon>Bacteria</taxon>
        <taxon>Pseudomonadati</taxon>
        <taxon>Bacteroidota</taxon>
        <taxon>Chitinophagia</taxon>
        <taxon>Chitinophagales</taxon>
        <taxon>Chitinophagaceae</taxon>
        <taxon>Niastella</taxon>
    </lineage>
</organism>
<gene>
    <name evidence="1" type="ordered locus">Niako_7062</name>
</gene>
<reference evidence="1 2" key="1">
    <citation type="submission" date="2011-12" db="EMBL/GenBank/DDBJ databases">
        <title>The complete genome of Niastella koreensis GR20-10.</title>
        <authorList>
            <consortium name="US DOE Joint Genome Institute (JGI-PGF)"/>
            <person name="Lucas S."/>
            <person name="Han J."/>
            <person name="Lapidus A."/>
            <person name="Bruce D."/>
            <person name="Goodwin L."/>
            <person name="Pitluck S."/>
            <person name="Peters L."/>
            <person name="Kyrpides N."/>
            <person name="Mavromatis K."/>
            <person name="Ivanova N."/>
            <person name="Mikhailova N."/>
            <person name="Davenport K."/>
            <person name="Saunders E."/>
            <person name="Detter J.C."/>
            <person name="Tapia R."/>
            <person name="Han C."/>
            <person name="Land M."/>
            <person name="Hauser L."/>
            <person name="Markowitz V."/>
            <person name="Cheng J.-F."/>
            <person name="Hugenholtz P."/>
            <person name="Woyke T."/>
            <person name="Wu D."/>
            <person name="Tindall B."/>
            <person name="Pomrenke H."/>
            <person name="Brambilla E."/>
            <person name="Klenk H.-P."/>
            <person name="Eisen J.A."/>
        </authorList>
    </citation>
    <scope>NUCLEOTIDE SEQUENCE [LARGE SCALE GENOMIC DNA]</scope>
    <source>
        <strain evidence="2">DSM 17620 / KACC 11465 / NBRC 106392 / GR20-10</strain>
    </source>
</reference>
<dbReference type="HOGENOM" id="CLU_3254689_0_0_10"/>
<proteinExistence type="predicted"/>
<dbReference type="STRING" id="700598.Niako_7062"/>
<dbReference type="AlphaFoldDB" id="G8TRU8"/>
<evidence type="ECO:0000313" key="2">
    <source>
        <dbReference type="Proteomes" id="UP000005438"/>
    </source>
</evidence>
<dbReference type="EMBL" id="CP003178">
    <property type="protein sequence ID" value="AEW03283.1"/>
    <property type="molecule type" value="Genomic_DNA"/>
</dbReference>
<dbReference type="Proteomes" id="UP000005438">
    <property type="component" value="Chromosome"/>
</dbReference>
<evidence type="ECO:0000313" key="1">
    <source>
        <dbReference type="EMBL" id="AEW03283.1"/>
    </source>
</evidence>
<accession>G8TRU8</accession>
<sequence length="42" mass="4763">MLLRGQGFFLKADANVFLIWSAETYKVVSCCFKGSIINYQIS</sequence>